<dbReference type="STRING" id="1447875.A0A2B7Y2N9"/>
<dbReference type="GO" id="GO:0090575">
    <property type="term" value="C:RNA polymerase II transcription regulator complex"/>
    <property type="evidence" value="ECO:0007669"/>
    <property type="project" value="TreeGrafter"/>
</dbReference>
<feature type="domain" description="BZIP" evidence="4">
    <location>
        <begin position="123"/>
        <end position="186"/>
    </location>
</feature>
<dbReference type="InterPro" id="IPR050936">
    <property type="entry name" value="AP-1-like"/>
</dbReference>
<dbReference type="PANTHER" id="PTHR40621:SF8">
    <property type="entry name" value="AP-1-LIKE TRANSCRIPTION FACTOR YAP3"/>
    <property type="match status" value="1"/>
</dbReference>
<evidence type="ECO:0000256" key="3">
    <source>
        <dbReference type="SAM" id="MobiDB-lite"/>
    </source>
</evidence>
<keyword evidence="6" id="KW-1185">Reference proteome</keyword>
<dbReference type="SMART" id="SM00338">
    <property type="entry name" value="BRLZ"/>
    <property type="match status" value="1"/>
</dbReference>
<dbReference type="CDD" id="cd14688">
    <property type="entry name" value="bZIP_YAP"/>
    <property type="match status" value="1"/>
</dbReference>
<dbReference type="Gene3D" id="1.10.238.100">
    <property type="entry name" value="YAP1 redox domain. Chain B"/>
    <property type="match status" value="1"/>
</dbReference>
<dbReference type="GO" id="GO:0001228">
    <property type="term" value="F:DNA-binding transcription activator activity, RNA polymerase II-specific"/>
    <property type="evidence" value="ECO:0007669"/>
    <property type="project" value="TreeGrafter"/>
</dbReference>
<dbReference type="EMBL" id="PDNB01000028">
    <property type="protein sequence ID" value="PGH15078.1"/>
    <property type="molecule type" value="Genomic_DNA"/>
</dbReference>
<feature type="region of interest" description="Disordered" evidence="3">
    <location>
        <begin position="190"/>
        <end position="212"/>
    </location>
</feature>
<gene>
    <name evidence="5" type="ORF">AJ79_02604</name>
</gene>
<dbReference type="OrthoDB" id="4940293at2759"/>
<feature type="region of interest" description="Disordered" evidence="3">
    <location>
        <begin position="13"/>
        <end position="36"/>
    </location>
</feature>
<feature type="region of interest" description="Disordered" evidence="3">
    <location>
        <begin position="72"/>
        <end position="145"/>
    </location>
</feature>
<dbReference type="InterPro" id="IPR004827">
    <property type="entry name" value="bZIP"/>
</dbReference>
<evidence type="ECO:0000256" key="2">
    <source>
        <dbReference type="ARBA" id="ARBA00023242"/>
    </source>
</evidence>
<proteinExistence type="predicted"/>
<dbReference type="PROSITE" id="PS50217">
    <property type="entry name" value="BZIP"/>
    <property type="match status" value="1"/>
</dbReference>
<keyword evidence="2" id="KW-0539">Nucleus</keyword>
<organism evidence="5 6">
    <name type="scientific">Helicocarpus griseus UAMH5409</name>
    <dbReference type="NCBI Taxonomy" id="1447875"/>
    <lineage>
        <taxon>Eukaryota</taxon>
        <taxon>Fungi</taxon>
        <taxon>Dikarya</taxon>
        <taxon>Ascomycota</taxon>
        <taxon>Pezizomycotina</taxon>
        <taxon>Eurotiomycetes</taxon>
        <taxon>Eurotiomycetidae</taxon>
        <taxon>Onygenales</taxon>
        <taxon>Ajellomycetaceae</taxon>
        <taxon>Helicocarpus</taxon>
    </lineage>
</organism>
<dbReference type="Proteomes" id="UP000223968">
    <property type="component" value="Unassembled WGS sequence"/>
</dbReference>
<evidence type="ECO:0000313" key="6">
    <source>
        <dbReference type="Proteomes" id="UP000223968"/>
    </source>
</evidence>
<reference evidence="5 6" key="1">
    <citation type="submission" date="2017-10" db="EMBL/GenBank/DDBJ databases">
        <title>Comparative genomics in systemic dimorphic fungi from Ajellomycetaceae.</title>
        <authorList>
            <person name="Munoz J.F."/>
            <person name="Mcewen J.G."/>
            <person name="Clay O.K."/>
            <person name="Cuomo C.A."/>
        </authorList>
    </citation>
    <scope>NUCLEOTIDE SEQUENCE [LARGE SCALE GENOMIC DNA]</scope>
    <source>
        <strain evidence="5 6">UAMH5409</strain>
    </source>
</reference>
<feature type="compositionally biased region" description="Low complexity" evidence="3">
    <location>
        <begin position="21"/>
        <end position="36"/>
    </location>
</feature>
<dbReference type="SUPFAM" id="SSF57959">
    <property type="entry name" value="Leucine zipper domain"/>
    <property type="match status" value="1"/>
</dbReference>
<dbReference type="InterPro" id="IPR046347">
    <property type="entry name" value="bZIP_sf"/>
</dbReference>
<dbReference type="PANTHER" id="PTHR40621">
    <property type="entry name" value="TRANSCRIPTION FACTOR KAPC-RELATED"/>
    <property type="match status" value="1"/>
</dbReference>
<evidence type="ECO:0000313" key="5">
    <source>
        <dbReference type="EMBL" id="PGH15078.1"/>
    </source>
</evidence>
<dbReference type="PROSITE" id="PS00036">
    <property type="entry name" value="BZIP_BASIC"/>
    <property type="match status" value="1"/>
</dbReference>
<dbReference type="Pfam" id="PF00170">
    <property type="entry name" value="bZIP_1"/>
    <property type="match status" value="1"/>
</dbReference>
<feature type="compositionally biased region" description="Polar residues" evidence="3">
    <location>
        <begin position="80"/>
        <end position="100"/>
    </location>
</feature>
<comment type="subcellular location">
    <subcellularLocation>
        <location evidence="1">Nucleus</location>
    </subcellularLocation>
</comment>
<evidence type="ECO:0000259" key="4">
    <source>
        <dbReference type="PROSITE" id="PS50217"/>
    </source>
</evidence>
<accession>A0A2B7Y2N9</accession>
<name>A0A2B7Y2N9_9EURO</name>
<evidence type="ECO:0000256" key="1">
    <source>
        <dbReference type="ARBA" id="ARBA00004123"/>
    </source>
</evidence>
<dbReference type="GO" id="GO:0000976">
    <property type="term" value="F:transcription cis-regulatory region binding"/>
    <property type="evidence" value="ECO:0007669"/>
    <property type="project" value="InterPro"/>
</dbReference>
<protein>
    <recommendedName>
        <fullName evidence="4">BZIP domain-containing protein</fullName>
    </recommendedName>
</protein>
<sequence length="304" mass="33908">MAYSYYAPHHQQRYPPLYSVPHPQQQHQASQPPQFQHQLDGEHFDPAFQNLDTFHFDPSTLLGASASPPLDSYAKPMIDPQTSDCSGSNSNGVTRITSENGFDEVPADQNLPRSSSEEKESLTPAQSKRKQQNRAAQRAFRERKERRVRDLEQELTEYKSNYSSLMEDNESLKRQIAKFATENEILRATSNSAQGNRGGNGHDSEPTTTGPLGYTPTDYNGEKKEPAHRIAVSRTTGEKLLDASATWDLIVNHLSKQGLKLDVQDIYDRLKAHTQCDGQGPVVEESLVLQAIEDSIAAGSDELI</sequence>
<comment type="caution">
    <text evidence="5">The sequence shown here is derived from an EMBL/GenBank/DDBJ whole genome shotgun (WGS) entry which is preliminary data.</text>
</comment>
<dbReference type="AlphaFoldDB" id="A0A2B7Y2N9"/>
<dbReference type="Gene3D" id="1.20.5.170">
    <property type="match status" value="1"/>
</dbReference>